<dbReference type="AlphaFoldDB" id="A0AB34H1H1"/>
<reference evidence="2 3" key="1">
    <citation type="submission" date="2022-11" db="EMBL/GenBank/DDBJ databases">
        <title>Whole genome sequence of Eschrichtius robustus ER-17-0199.</title>
        <authorList>
            <person name="Bruniche-Olsen A."/>
            <person name="Black A.N."/>
            <person name="Fields C.J."/>
            <person name="Walden K."/>
            <person name="Dewoody J.A."/>
        </authorList>
    </citation>
    <scope>NUCLEOTIDE SEQUENCE [LARGE SCALE GENOMIC DNA]</scope>
    <source>
        <strain evidence="2">ER-17-0199</strain>
        <tissue evidence="2">Blubber</tissue>
    </source>
</reference>
<evidence type="ECO:0000256" key="1">
    <source>
        <dbReference type="SAM" id="MobiDB-lite"/>
    </source>
</evidence>
<keyword evidence="3" id="KW-1185">Reference proteome</keyword>
<comment type="caution">
    <text evidence="2">The sequence shown here is derived from an EMBL/GenBank/DDBJ whole genome shotgun (WGS) entry which is preliminary data.</text>
</comment>
<evidence type="ECO:0000313" key="3">
    <source>
        <dbReference type="Proteomes" id="UP001159641"/>
    </source>
</evidence>
<name>A0AB34H1H1_ESCRO</name>
<organism evidence="2 3">
    <name type="scientific">Eschrichtius robustus</name>
    <name type="common">California gray whale</name>
    <name type="synonym">Eschrichtius gibbosus</name>
    <dbReference type="NCBI Taxonomy" id="9764"/>
    <lineage>
        <taxon>Eukaryota</taxon>
        <taxon>Metazoa</taxon>
        <taxon>Chordata</taxon>
        <taxon>Craniata</taxon>
        <taxon>Vertebrata</taxon>
        <taxon>Euteleostomi</taxon>
        <taxon>Mammalia</taxon>
        <taxon>Eutheria</taxon>
        <taxon>Laurasiatheria</taxon>
        <taxon>Artiodactyla</taxon>
        <taxon>Whippomorpha</taxon>
        <taxon>Cetacea</taxon>
        <taxon>Mysticeti</taxon>
        <taxon>Eschrichtiidae</taxon>
        <taxon>Eschrichtius</taxon>
    </lineage>
</organism>
<sequence length="110" mass="12317">MEENSFETLSYLTPEDQDPSQSEEEDLEETKRESECSLTECLLPDDCVVPLDWKTLKMICLQWKKSVEGKDFQSSVSGSDLSSNSTFTFSSIYFIASAATGTADSVCRNF</sequence>
<accession>A0AB34H1H1</accession>
<feature type="compositionally biased region" description="Acidic residues" evidence="1">
    <location>
        <begin position="15"/>
        <end position="28"/>
    </location>
</feature>
<gene>
    <name evidence="2" type="ORF">J1605_007185</name>
</gene>
<feature type="region of interest" description="Disordered" evidence="1">
    <location>
        <begin position="1"/>
        <end position="34"/>
    </location>
</feature>
<dbReference type="EMBL" id="JAIQCJ010002014">
    <property type="protein sequence ID" value="KAJ8785588.1"/>
    <property type="molecule type" value="Genomic_DNA"/>
</dbReference>
<proteinExistence type="predicted"/>
<evidence type="ECO:0000313" key="2">
    <source>
        <dbReference type="EMBL" id="KAJ8785588.1"/>
    </source>
</evidence>
<feature type="compositionally biased region" description="Polar residues" evidence="1">
    <location>
        <begin position="1"/>
        <end position="11"/>
    </location>
</feature>
<dbReference type="Proteomes" id="UP001159641">
    <property type="component" value="Unassembled WGS sequence"/>
</dbReference>
<protein>
    <submittedName>
        <fullName evidence="2">Uncharacterized protein</fullName>
    </submittedName>
</protein>